<dbReference type="InterPro" id="IPR027417">
    <property type="entry name" value="P-loop_NTPase"/>
</dbReference>
<dbReference type="SMART" id="SM00382">
    <property type="entry name" value="AAA"/>
    <property type="match status" value="1"/>
</dbReference>
<reference evidence="9 10" key="1">
    <citation type="submission" date="2019-06" db="EMBL/GenBank/DDBJ databases">
        <title>Sequencing the genomes of 1000 actinobacteria strains.</title>
        <authorList>
            <person name="Klenk H.-P."/>
        </authorList>
    </citation>
    <scope>NUCLEOTIDE SEQUENCE [LARGE SCALE GENOMIC DNA]</scope>
    <source>
        <strain evidence="9 10">DSM 8803</strain>
    </source>
</reference>
<comment type="subcellular location">
    <subcellularLocation>
        <location evidence="1">Cell membrane</location>
        <topology evidence="1">Peripheral membrane protein</topology>
    </subcellularLocation>
</comment>
<sequence length="241" mass="26854">MRMSSLPLRWIAEHPENPVDRNAWFAQVPAVRQLLETGLEFGPLTVFVGENGAGKSTIVEAIAAAYGLNPEGGTHNARYSTFASESPLESHLQIARGAGVARKGVFLRAETMHSHFGYLYKIESEDNGPLGRHNYQSHGESFLEYLGARDGIRGLWVFDEPESALSFTNSLGLLAQMLELARAGSQVILSTHSPVLASLPGADVYELGEWGMRRTRYDDLQIVDSWRRFLAEPQRYLRHLE</sequence>
<gene>
    <name evidence="9" type="ORF">FB468_1917</name>
</gene>
<dbReference type="Gene3D" id="3.40.50.300">
    <property type="entry name" value="P-loop containing nucleotide triphosphate hydrolases"/>
    <property type="match status" value="2"/>
</dbReference>
<evidence type="ECO:0000313" key="10">
    <source>
        <dbReference type="Proteomes" id="UP000319094"/>
    </source>
</evidence>
<evidence type="ECO:0000256" key="7">
    <source>
        <dbReference type="ARBA" id="ARBA00023136"/>
    </source>
</evidence>
<dbReference type="Pfam" id="PF13476">
    <property type="entry name" value="AAA_23"/>
    <property type="match status" value="1"/>
</dbReference>
<keyword evidence="10" id="KW-1185">Reference proteome</keyword>
<dbReference type="Pfam" id="PF13304">
    <property type="entry name" value="AAA_21"/>
    <property type="match status" value="1"/>
</dbReference>
<dbReference type="PANTHER" id="PTHR42771:SF2">
    <property type="entry name" value="IRON(3+)-HYDROXAMATE IMPORT ATP-BINDING PROTEIN FHUC"/>
    <property type="match status" value="1"/>
</dbReference>
<feature type="domain" description="AAA+ ATPase" evidence="8">
    <location>
        <begin position="41"/>
        <end position="209"/>
    </location>
</feature>
<keyword evidence="3" id="KW-1003">Cell membrane</keyword>
<keyword evidence="4" id="KW-0410">Iron transport</keyword>
<proteinExistence type="predicted"/>
<evidence type="ECO:0000259" key="8">
    <source>
        <dbReference type="SMART" id="SM00382"/>
    </source>
</evidence>
<dbReference type="InterPro" id="IPR051535">
    <property type="entry name" value="Siderophore_ABC-ATPase"/>
</dbReference>
<organism evidence="9 10">
    <name type="scientific">Leucobacter komagatae</name>
    <dbReference type="NCBI Taxonomy" id="55969"/>
    <lineage>
        <taxon>Bacteria</taxon>
        <taxon>Bacillati</taxon>
        <taxon>Actinomycetota</taxon>
        <taxon>Actinomycetes</taxon>
        <taxon>Micrococcales</taxon>
        <taxon>Microbacteriaceae</taxon>
        <taxon>Leucobacter</taxon>
    </lineage>
</organism>
<keyword evidence="2" id="KW-0813">Transport</keyword>
<dbReference type="EMBL" id="VFON01000001">
    <property type="protein sequence ID" value="TQL43880.1"/>
    <property type="molecule type" value="Genomic_DNA"/>
</dbReference>
<dbReference type="GO" id="GO:0006302">
    <property type="term" value="P:double-strand break repair"/>
    <property type="evidence" value="ECO:0007669"/>
    <property type="project" value="InterPro"/>
</dbReference>
<dbReference type="GO" id="GO:0016887">
    <property type="term" value="F:ATP hydrolysis activity"/>
    <property type="evidence" value="ECO:0007669"/>
    <property type="project" value="InterPro"/>
</dbReference>
<evidence type="ECO:0000256" key="1">
    <source>
        <dbReference type="ARBA" id="ARBA00004202"/>
    </source>
</evidence>
<dbReference type="GO" id="GO:0006826">
    <property type="term" value="P:iron ion transport"/>
    <property type="evidence" value="ECO:0007669"/>
    <property type="project" value="UniProtKB-KW"/>
</dbReference>
<dbReference type="SUPFAM" id="SSF52540">
    <property type="entry name" value="P-loop containing nucleoside triphosphate hydrolases"/>
    <property type="match status" value="1"/>
</dbReference>
<dbReference type="GO" id="GO:0005886">
    <property type="term" value="C:plasma membrane"/>
    <property type="evidence" value="ECO:0007669"/>
    <property type="project" value="UniProtKB-SubCell"/>
</dbReference>
<keyword evidence="5" id="KW-0408">Iron</keyword>
<evidence type="ECO:0000256" key="6">
    <source>
        <dbReference type="ARBA" id="ARBA00023065"/>
    </source>
</evidence>
<dbReference type="InterPro" id="IPR003593">
    <property type="entry name" value="AAA+_ATPase"/>
</dbReference>
<keyword evidence="6" id="KW-0406">Ion transport</keyword>
<dbReference type="OrthoDB" id="9784297at2"/>
<keyword evidence="7" id="KW-0472">Membrane</keyword>
<accession>A0A542Y706</accession>
<dbReference type="Proteomes" id="UP000319094">
    <property type="component" value="Unassembled WGS sequence"/>
</dbReference>
<dbReference type="InterPro" id="IPR003959">
    <property type="entry name" value="ATPase_AAA_core"/>
</dbReference>
<evidence type="ECO:0000313" key="9">
    <source>
        <dbReference type="EMBL" id="TQL43880.1"/>
    </source>
</evidence>
<name>A0A542Y706_9MICO</name>
<comment type="caution">
    <text evidence="9">The sequence shown here is derived from an EMBL/GenBank/DDBJ whole genome shotgun (WGS) entry which is preliminary data.</text>
</comment>
<evidence type="ECO:0000256" key="5">
    <source>
        <dbReference type="ARBA" id="ARBA00023004"/>
    </source>
</evidence>
<protein>
    <submittedName>
        <fullName evidence="9">Putative ATPase</fullName>
    </submittedName>
</protein>
<evidence type="ECO:0000256" key="2">
    <source>
        <dbReference type="ARBA" id="ARBA00022448"/>
    </source>
</evidence>
<dbReference type="PANTHER" id="PTHR42771">
    <property type="entry name" value="IRON(3+)-HYDROXAMATE IMPORT ATP-BINDING PROTEIN FHUC"/>
    <property type="match status" value="1"/>
</dbReference>
<evidence type="ECO:0000256" key="4">
    <source>
        <dbReference type="ARBA" id="ARBA00022496"/>
    </source>
</evidence>
<dbReference type="AlphaFoldDB" id="A0A542Y706"/>
<evidence type="ECO:0000256" key="3">
    <source>
        <dbReference type="ARBA" id="ARBA00022475"/>
    </source>
</evidence>
<dbReference type="InterPro" id="IPR038729">
    <property type="entry name" value="Rad50/SbcC_AAA"/>
</dbReference>